<protein>
    <submittedName>
        <fullName evidence="10">ABC transporter permease</fullName>
    </submittedName>
</protein>
<feature type="transmembrane region" description="Helical" evidence="8">
    <location>
        <begin position="6"/>
        <end position="35"/>
    </location>
</feature>
<accession>A0A512N540</accession>
<reference evidence="10 11" key="1">
    <citation type="submission" date="2019-07" db="EMBL/GenBank/DDBJ databases">
        <title>Whole genome shotgun sequence of Reyranella soli NBRC 108950.</title>
        <authorList>
            <person name="Hosoyama A."/>
            <person name="Uohara A."/>
            <person name="Ohji S."/>
            <person name="Ichikawa N."/>
        </authorList>
    </citation>
    <scope>NUCLEOTIDE SEQUENCE [LARGE SCALE GENOMIC DNA]</scope>
    <source>
        <strain evidence="10 11">NBRC 108950</strain>
    </source>
</reference>
<dbReference type="Proteomes" id="UP000321058">
    <property type="component" value="Unassembled WGS sequence"/>
</dbReference>
<evidence type="ECO:0000256" key="3">
    <source>
        <dbReference type="ARBA" id="ARBA00022475"/>
    </source>
</evidence>
<dbReference type="PANTHER" id="PTHR43357">
    <property type="entry name" value="INNER MEMBRANE ABC TRANSPORTER PERMEASE PROTEIN YDCV"/>
    <property type="match status" value="1"/>
</dbReference>
<evidence type="ECO:0000256" key="8">
    <source>
        <dbReference type="RuleBase" id="RU363032"/>
    </source>
</evidence>
<evidence type="ECO:0000259" key="9">
    <source>
        <dbReference type="PROSITE" id="PS50928"/>
    </source>
</evidence>
<comment type="similarity">
    <text evidence="8">Belongs to the binding-protein-dependent transport system permease family.</text>
</comment>
<dbReference type="CDD" id="cd06261">
    <property type="entry name" value="TM_PBP2"/>
    <property type="match status" value="1"/>
</dbReference>
<evidence type="ECO:0000313" key="10">
    <source>
        <dbReference type="EMBL" id="GEP54078.1"/>
    </source>
</evidence>
<keyword evidence="11" id="KW-1185">Reference proteome</keyword>
<keyword evidence="7 8" id="KW-0472">Membrane</keyword>
<gene>
    <name evidence="10" type="ORF">RSO01_12440</name>
</gene>
<dbReference type="OrthoDB" id="8156137at2"/>
<feature type="domain" description="ABC transmembrane type-1" evidence="9">
    <location>
        <begin position="59"/>
        <end position="248"/>
    </location>
</feature>
<comment type="subcellular location">
    <subcellularLocation>
        <location evidence="1">Cell inner membrane</location>
        <topology evidence="1">Multi-pass membrane protein</topology>
    </subcellularLocation>
    <subcellularLocation>
        <location evidence="8">Cell membrane</location>
        <topology evidence="8">Multi-pass membrane protein</topology>
    </subcellularLocation>
</comment>
<evidence type="ECO:0000313" key="11">
    <source>
        <dbReference type="Proteomes" id="UP000321058"/>
    </source>
</evidence>
<feature type="transmembrane region" description="Helical" evidence="8">
    <location>
        <begin position="56"/>
        <end position="82"/>
    </location>
</feature>
<dbReference type="Pfam" id="PF00528">
    <property type="entry name" value="BPD_transp_1"/>
    <property type="match status" value="1"/>
</dbReference>
<feature type="transmembrane region" description="Helical" evidence="8">
    <location>
        <begin position="233"/>
        <end position="252"/>
    </location>
</feature>
<feature type="transmembrane region" description="Helical" evidence="8">
    <location>
        <begin position="171"/>
        <end position="194"/>
    </location>
</feature>
<dbReference type="GO" id="GO:0055085">
    <property type="term" value="P:transmembrane transport"/>
    <property type="evidence" value="ECO:0007669"/>
    <property type="project" value="InterPro"/>
</dbReference>
<dbReference type="SUPFAM" id="SSF161098">
    <property type="entry name" value="MetI-like"/>
    <property type="match status" value="1"/>
</dbReference>
<keyword evidence="6 8" id="KW-1133">Transmembrane helix</keyword>
<name>A0A512N540_9HYPH</name>
<evidence type="ECO:0000256" key="2">
    <source>
        <dbReference type="ARBA" id="ARBA00022448"/>
    </source>
</evidence>
<dbReference type="InterPro" id="IPR000515">
    <property type="entry name" value="MetI-like"/>
</dbReference>
<feature type="transmembrane region" description="Helical" evidence="8">
    <location>
        <begin position="130"/>
        <end position="151"/>
    </location>
</feature>
<sequence length="261" mass="27745">MRLVGRIYAALFSLFLLAPIIAIAGGSLTTTNYVAFPPRGLTLHWYLQILQQRESLTALGLSLAIGAAAATLATLLALPVGLAFTRYRTRLNGVVYAVIMTPAMLPSVFLGLAFLVLYTPMGIGATPIGLLAGHVMIATPFALSLILVGLASLDGTLEHAARSLGASPFRAFLLITLPQISWSLAAGWAFAFMISFGSLEISLFLSTSTLVTLPVQIFMALEWSPLDPALTAISSGLAIITLVVLVVTARFVNLERFLKRA</sequence>
<dbReference type="PANTHER" id="PTHR43357:SF4">
    <property type="entry name" value="INNER MEMBRANE ABC TRANSPORTER PERMEASE PROTEIN YDCV"/>
    <property type="match status" value="1"/>
</dbReference>
<evidence type="ECO:0000256" key="7">
    <source>
        <dbReference type="ARBA" id="ARBA00023136"/>
    </source>
</evidence>
<dbReference type="InterPro" id="IPR035906">
    <property type="entry name" value="MetI-like_sf"/>
</dbReference>
<keyword evidence="2 8" id="KW-0813">Transport</keyword>
<evidence type="ECO:0000256" key="4">
    <source>
        <dbReference type="ARBA" id="ARBA00022519"/>
    </source>
</evidence>
<evidence type="ECO:0000256" key="5">
    <source>
        <dbReference type="ARBA" id="ARBA00022692"/>
    </source>
</evidence>
<comment type="caution">
    <text evidence="10">The sequence shown here is derived from an EMBL/GenBank/DDBJ whole genome shotgun (WGS) entry which is preliminary data.</text>
</comment>
<proteinExistence type="inferred from homology"/>
<dbReference type="EMBL" id="BKAJ01000021">
    <property type="protein sequence ID" value="GEP54078.1"/>
    <property type="molecule type" value="Genomic_DNA"/>
</dbReference>
<dbReference type="RefSeq" id="WP_147147289.1">
    <property type="nucleotide sequence ID" value="NZ_BKAJ01000021.1"/>
</dbReference>
<dbReference type="Gene3D" id="1.10.3720.10">
    <property type="entry name" value="MetI-like"/>
    <property type="match status" value="1"/>
</dbReference>
<evidence type="ECO:0000256" key="6">
    <source>
        <dbReference type="ARBA" id="ARBA00022989"/>
    </source>
</evidence>
<dbReference type="PROSITE" id="PS50928">
    <property type="entry name" value="ABC_TM1"/>
    <property type="match status" value="1"/>
</dbReference>
<keyword evidence="5 8" id="KW-0812">Transmembrane</keyword>
<evidence type="ECO:0000256" key="1">
    <source>
        <dbReference type="ARBA" id="ARBA00004429"/>
    </source>
</evidence>
<feature type="transmembrane region" description="Helical" evidence="8">
    <location>
        <begin position="94"/>
        <end position="118"/>
    </location>
</feature>
<organism evidence="10 11">
    <name type="scientific">Reyranella soli</name>
    <dbReference type="NCBI Taxonomy" id="1230389"/>
    <lineage>
        <taxon>Bacteria</taxon>
        <taxon>Pseudomonadati</taxon>
        <taxon>Pseudomonadota</taxon>
        <taxon>Alphaproteobacteria</taxon>
        <taxon>Hyphomicrobiales</taxon>
        <taxon>Reyranellaceae</taxon>
        <taxon>Reyranella</taxon>
    </lineage>
</organism>
<dbReference type="AlphaFoldDB" id="A0A512N540"/>
<keyword evidence="3" id="KW-1003">Cell membrane</keyword>
<keyword evidence="4" id="KW-0997">Cell inner membrane</keyword>
<dbReference type="GO" id="GO:0005886">
    <property type="term" value="C:plasma membrane"/>
    <property type="evidence" value="ECO:0007669"/>
    <property type="project" value="UniProtKB-SubCell"/>
</dbReference>